<dbReference type="AlphaFoldDB" id="A0ABC9B3E1"/>
<reference evidence="3" key="1">
    <citation type="submission" date="2024-10" db="EMBL/GenBank/DDBJ databases">
        <authorList>
            <person name="Ryan C."/>
        </authorList>
    </citation>
    <scope>NUCLEOTIDE SEQUENCE [LARGE SCALE GENOMIC DNA]</scope>
</reference>
<feature type="domain" description="F-box" evidence="2">
    <location>
        <begin position="23"/>
        <end position="68"/>
    </location>
</feature>
<organism evidence="3 4">
    <name type="scientific">Urochloa decumbens</name>
    <dbReference type="NCBI Taxonomy" id="240449"/>
    <lineage>
        <taxon>Eukaryota</taxon>
        <taxon>Viridiplantae</taxon>
        <taxon>Streptophyta</taxon>
        <taxon>Embryophyta</taxon>
        <taxon>Tracheophyta</taxon>
        <taxon>Spermatophyta</taxon>
        <taxon>Magnoliopsida</taxon>
        <taxon>Liliopsida</taxon>
        <taxon>Poales</taxon>
        <taxon>Poaceae</taxon>
        <taxon>PACMAD clade</taxon>
        <taxon>Panicoideae</taxon>
        <taxon>Panicodae</taxon>
        <taxon>Paniceae</taxon>
        <taxon>Melinidinae</taxon>
        <taxon>Urochloa</taxon>
    </lineage>
</organism>
<sequence>MPQLKRPLPGTGMPSSNSQKSAPDRISVLPDDLLLLVMTFLTVREAVQTSLLSRRWRNLWASLMWLNFDAAEFRSMRTYRKFVNNALLCRISLPEPVPLDAFWISAVCNSSDDYLDYSDIHPWIRHALNSKAWALGIVKHSGPKPLSMQGYPFPFTSVYLNMLRLCHCSIDDWFAQNLSSCCPMLEDLKLMSCAVHVTMFSSTTLKSLTITSTHTEKDFPIEFDYLVIDMPNLVSLQLEEIPRRNIHLMDVSSVETASIYLFLLSFENSQVQCSILSALSNVTSLVLLSTSVFEDVVPKVLQHDLLRCETFSKLRRLHLGEWFSSRGCYPLICLLQRSPGIEKLILQLDESGDDDYEKLQNADAEIDPPCNEAVTTFSCEKLRKIRIRCDLRSDKRAQIIVRILSAHLCPLPDIKIKPINLALGW</sequence>
<evidence type="ECO:0000313" key="3">
    <source>
        <dbReference type="EMBL" id="CAL4992585.1"/>
    </source>
</evidence>
<dbReference type="SMART" id="SM00256">
    <property type="entry name" value="FBOX"/>
    <property type="match status" value="1"/>
</dbReference>
<dbReference type="InterPro" id="IPR036047">
    <property type="entry name" value="F-box-like_dom_sf"/>
</dbReference>
<name>A0ABC9B3E1_9POAL</name>
<protein>
    <recommendedName>
        <fullName evidence="2">F-box domain-containing protein</fullName>
    </recommendedName>
</protein>
<proteinExistence type="predicted"/>
<gene>
    <name evidence="3" type="ORF">URODEC1_LOCUS61172</name>
</gene>
<feature type="region of interest" description="Disordered" evidence="1">
    <location>
        <begin position="1"/>
        <end position="24"/>
    </location>
</feature>
<accession>A0ABC9B3E1</accession>
<dbReference type="Pfam" id="PF00646">
    <property type="entry name" value="F-box"/>
    <property type="match status" value="1"/>
</dbReference>
<dbReference type="PANTHER" id="PTHR34223:SF14">
    <property type="entry name" value="OS08G0149100 PROTEIN"/>
    <property type="match status" value="1"/>
</dbReference>
<dbReference type="InterPro" id="IPR032675">
    <property type="entry name" value="LRR_dom_sf"/>
</dbReference>
<dbReference type="InterPro" id="IPR053197">
    <property type="entry name" value="F-box_SCFL_complex_component"/>
</dbReference>
<evidence type="ECO:0000256" key="1">
    <source>
        <dbReference type="SAM" id="MobiDB-lite"/>
    </source>
</evidence>
<evidence type="ECO:0000259" key="2">
    <source>
        <dbReference type="PROSITE" id="PS50181"/>
    </source>
</evidence>
<dbReference type="InterPro" id="IPR001810">
    <property type="entry name" value="F-box_dom"/>
</dbReference>
<dbReference type="EMBL" id="OZ075134">
    <property type="protein sequence ID" value="CAL4992585.1"/>
    <property type="molecule type" value="Genomic_DNA"/>
</dbReference>
<keyword evidence="4" id="KW-1185">Reference proteome</keyword>
<dbReference type="SUPFAM" id="SSF52047">
    <property type="entry name" value="RNI-like"/>
    <property type="match status" value="1"/>
</dbReference>
<dbReference type="Gene3D" id="1.20.1280.50">
    <property type="match status" value="1"/>
</dbReference>
<dbReference type="Proteomes" id="UP001497457">
    <property type="component" value="Chromosome 24b"/>
</dbReference>
<dbReference type="SUPFAM" id="SSF81383">
    <property type="entry name" value="F-box domain"/>
    <property type="match status" value="1"/>
</dbReference>
<dbReference type="PANTHER" id="PTHR34223">
    <property type="entry name" value="OS11G0201299 PROTEIN"/>
    <property type="match status" value="1"/>
</dbReference>
<dbReference type="PROSITE" id="PS50181">
    <property type="entry name" value="FBOX"/>
    <property type="match status" value="1"/>
</dbReference>
<evidence type="ECO:0000313" key="4">
    <source>
        <dbReference type="Proteomes" id="UP001497457"/>
    </source>
</evidence>
<dbReference type="Gene3D" id="3.80.10.10">
    <property type="entry name" value="Ribonuclease Inhibitor"/>
    <property type="match status" value="1"/>
</dbReference>